<accession>A0A8D9ECS5</accession>
<proteinExistence type="predicted"/>
<organism evidence="1">
    <name type="scientific">Cacopsylla melanoneura</name>
    <dbReference type="NCBI Taxonomy" id="428564"/>
    <lineage>
        <taxon>Eukaryota</taxon>
        <taxon>Metazoa</taxon>
        <taxon>Ecdysozoa</taxon>
        <taxon>Arthropoda</taxon>
        <taxon>Hexapoda</taxon>
        <taxon>Insecta</taxon>
        <taxon>Pterygota</taxon>
        <taxon>Neoptera</taxon>
        <taxon>Paraneoptera</taxon>
        <taxon>Hemiptera</taxon>
        <taxon>Sternorrhyncha</taxon>
        <taxon>Psylloidea</taxon>
        <taxon>Psyllidae</taxon>
        <taxon>Psyllinae</taxon>
        <taxon>Cacopsylla</taxon>
    </lineage>
</organism>
<protein>
    <submittedName>
        <fullName evidence="1">Uncharacterized protein</fullName>
    </submittedName>
</protein>
<evidence type="ECO:0000313" key="1">
    <source>
        <dbReference type="EMBL" id="CAG6748931.1"/>
    </source>
</evidence>
<reference evidence="1" key="1">
    <citation type="submission" date="2021-05" db="EMBL/GenBank/DDBJ databases">
        <authorList>
            <person name="Alioto T."/>
            <person name="Alioto T."/>
            <person name="Gomez Garrido J."/>
        </authorList>
    </citation>
    <scope>NUCLEOTIDE SEQUENCE</scope>
</reference>
<dbReference type="EMBL" id="HBUF01521187">
    <property type="protein sequence ID" value="CAG6748931.1"/>
    <property type="molecule type" value="Transcribed_RNA"/>
</dbReference>
<sequence length="107" mass="12235">MFPKEESLRSNGIIQIGNIRIVEDGIMIVLTFADLISLSTRLFSIISVSLLFLTPSPSLLSSFFFLQSRILYISKLLLKHSNIKHLAKTIRLLFLFLFPKSDIRFSC</sequence>
<dbReference type="AlphaFoldDB" id="A0A8D9ECS5"/>
<name>A0A8D9ECS5_9HEMI</name>